<dbReference type="AlphaFoldDB" id="A0A970B539"/>
<evidence type="ECO:0000313" key="1">
    <source>
        <dbReference type="EMBL" id="NKF21140.1"/>
    </source>
</evidence>
<dbReference type="RefSeq" id="WP_168146376.1">
    <property type="nucleotide sequence ID" value="NZ_JAAVXB010000001.1"/>
</dbReference>
<name>A0A970B539_9GAMM</name>
<protein>
    <submittedName>
        <fullName evidence="1">Uncharacterized protein</fullName>
    </submittedName>
</protein>
<sequence length="184" mass="20394">MLADDVFEARTLGFSLRKPSAWRFVPTQWSPLARWKNAAGEAQAWLQRTTAPFCCAMGEHRSRHHIAPTLQVVARPLASPNSALISTLFEAQLEQLHRTYRNFELLTATSHGDVSGWRATMVRGRFSVTVPVDGVPIEMSVLTRGHVVFAPQIAYSIGLSSSADPAYYDEDELARIIASVTIRA</sequence>
<organism evidence="1 2">
    <name type="scientific">Solimonas marina</name>
    <dbReference type="NCBI Taxonomy" id="2714601"/>
    <lineage>
        <taxon>Bacteria</taxon>
        <taxon>Pseudomonadati</taxon>
        <taxon>Pseudomonadota</taxon>
        <taxon>Gammaproteobacteria</taxon>
        <taxon>Nevskiales</taxon>
        <taxon>Nevskiaceae</taxon>
        <taxon>Solimonas</taxon>
    </lineage>
</organism>
<evidence type="ECO:0000313" key="2">
    <source>
        <dbReference type="Proteomes" id="UP000653472"/>
    </source>
</evidence>
<dbReference type="Proteomes" id="UP000653472">
    <property type="component" value="Unassembled WGS sequence"/>
</dbReference>
<gene>
    <name evidence="1" type="ORF">G7Y82_02345</name>
</gene>
<dbReference type="EMBL" id="JAAVXB010000001">
    <property type="protein sequence ID" value="NKF21140.1"/>
    <property type="molecule type" value="Genomic_DNA"/>
</dbReference>
<accession>A0A970B539</accession>
<keyword evidence="2" id="KW-1185">Reference proteome</keyword>
<reference evidence="1" key="1">
    <citation type="submission" date="2020-03" db="EMBL/GenBank/DDBJ databases">
        <title>Solimonas marina sp. nov., isolated from deep seawater of the Pacific Ocean.</title>
        <authorList>
            <person name="Liu X."/>
            <person name="Lai Q."/>
            <person name="Sun F."/>
            <person name="Gai Y."/>
            <person name="Li G."/>
            <person name="Shao Z."/>
        </authorList>
    </citation>
    <scope>NUCLEOTIDE SEQUENCE</scope>
    <source>
        <strain evidence="1">C16B3</strain>
    </source>
</reference>
<comment type="caution">
    <text evidence="1">The sequence shown here is derived from an EMBL/GenBank/DDBJ whole genome shotgun (WGS) entry which is preliminary data.</text>
</comment>
<proteinExistence type="predicted"/>